<sequence>MPVRRLKFGQFEIYVVTGGTDASLSLDDMARPLGFDCKDGLLGKISELGLDDEVYPVGAKEMISVGAARTLAGSFATVDSAALVDWFDTEPHLRDLPIDCHGPTDQEHRGPQTRIAVEQLLDREPNASTEKIAEDLRIGEQAATDQVKAVHFIRRYKPKKE</sequence>
<evidence type="ECO:0000313" key="2">
    <source>
        <dbReference type="Proteomes" id="UP000463700"/>
    </source>
</evidence>
<protein>
    <submittedName>
        <fullName evidence="1">Uncharacterized protein</fullName>
    </submittedName>
</protein>
<name>A0A6N6VZR2_9BURK</name>
<dbReference type="EMBL" id="VOSW01000162">
    <property type="protein sequence ID" value="KAE8753875.1"/>
    <property type="molecule type" value="Genomic_DNA"/>
</dbReference>
<proteinExistence type="predicted"/>
<dbReference type="RefSeq" id="WP_154567391.1">
    <property type="nucleotide sequence ID" value="NZ_VOSW01000162.1"/>
</dbReference>
<dbReference type="AlphaFoldDB" id="A0A6N6VZR2"/>
<reference evidence="1 2" key="1">
    <citation type="journal article" date="2020" name="Int. J. Syst. Evol. Microbiol.">
        <title>Paraburkholderia madseniana sp. nov., a phenolic acid-degrading bacterium isolated from acidic forest soil.</title>
        <authorList>
            <person name="Wilhelm R.C."/>
            <person name="Murphy S.J.L."/>
            <person name="Feriancek N.M."/>
            <person name="Karasz D.C."/>
            <person name="DeRito C.M."/>
            <person name="Newman J.D."/>
            <person name="Buckley D.H."/>
        </authorList>
    </citation>
    <scope>NUCLEOTIDE SEQUENCE [LARGE SCALE GENOMIC DNA]</scope>
    <source>
        <strain evidence="1 2">RP11</strain>
    </source>
</reference>
<evidence type="ECO:0000313" key="1">
    <source>
        <dbReference type="EMBL" id="KAE8753875.1"/>
    </source>
</evidence>
<comment type="caution">
    <text evidence="1">The sequence shown here is derived from an EMBL/GenBank/DDBJ whole genome shotgun (WGS) entry which is preliminary data.</text>
</comment>
<organism evidence="1 2">
    <name type="scientific">Paraburkholderia madseniana</name>
    <dbReference type="NCBI Taxonomy" id="2599607"/>
    <lineage>
        <taxon>Bacteria</taxon>
        <taxon>Pseudomonadati</taxon>
        <taxon>Pseudomonadota</taxon>
        <taxon>Betaproteobacteria</taxon>
        <taxon>Burkholderiales</taxon>
        <taxon>Burkholderiaceae</taxon>
        <taxon>Paraburkholderia</taxon>
    </lineage>
</organism>
<dbReference type="Proteomes" id="UP000463700">
    <property type="component" value="Unassembled WGS sequence"/>
</dbReference>
<gene>
    <name evidence="1" type="ORF">FSO04_42770</name>
</gene>
<accession>A0A6N6VZR2</accession>